<dbReference type="Proteomes" id="UP001165384">
    <property type="component" value="Unassembled WGS sequence"/>
</dbReference>
<keyword evidence="1" id="KW-0812">Transmembrane</keyword>
<protein>
    <submittedName>
        <fullName evidence="2">Uncharacterized protein</fullName>
    </submittedName>
</protein>
<comment type="caution">
    <text evidence="2">The sequence shown here is derived from an EMBL/GenBank/DDBJ whole genome shotgun (WGS) entry which is preliminary data.</text>
</comment>
<keyword evidence="1" id="KW-0472">Membrane</keyword>
<dbReference type="RefSeq" id="WP_275711796.1">
    <property type="nucleotide sequence ID" value="NZ_JAKLTN010000003.1"/>
</dbReference>
<keyword evidence="3" id="KW-1185">Reference proteome</keyword>
<evidence type="ECO:0000313" key="3">
    <source>
        <dbReference type="Proteomes" id="UP001165384"/>
    </source>
</evidence>
<name>A0ABS9K5S1_9RHOO</name>
<evidence type="ECO:0000313" key="2">
    <source>
        <dbReference type="EMBL" id="MCG2578424.1"/>
    </source>
</evidence>
<reference evidence="2" key="1">
    <citation type="submission" date="2022-01" db="EMBL/GenBank/DDBJ databases">
        <authorList>
            <person name="Jo J.-H."/>
            <person name="Im W.-T."/>
        </authorList>
    </citation>
    <scope>NUCLEOTIDE SEQUENCE</scope>
    <source>
        <strain evidence="2">XY25</strain>
    </source>
</reference>
<dbReference type="Pfam" id="PF20567">
    <property type="entry name" value="DUF6776"/>
    <property type="match status" value="1"/>
</dbReference>
<accession>A0ABS9K5S1</accession>
<gene>
    <name evidence="2" type="ORF">LZ012_15625</name>
</gene>
<dbReference type="InterPro" id="IPR046703">
    <property type="entry name" value="DUF6776"/>
</dbReference>
<proteinExistence type="predicted"/>
<evidence type="ECO:0000256" key="1">
    <source>
        <dbReference type="SAM" id="Phobius"/>
    </source>
</evidence>
<dbReference type="EMBL" id="JAKLTN010000003">
    <property type="protein sequence ID" value="MCG2578424.1"/>
    <property type="molecule type" value="Genomic_DNA"/>
</dbReference>
<organism evidence="2 3">
    <name type="scientific">Dechloromonas hankyongensis</name>
    <dbReference type="NCBI Taxonomy" id="2908002"/>
    <lineage>
        <taxon>Bacteria</taxon>
        <taxon>Pseudomonadati</taxon>
        <taxon>Pseudomonadota</taxon>
        <taxon>Betaproteobacteria</taxon>
        <taxon>Rhodocyclales</taxon>
        <taxon>Azonexaceae</taxon>
        <taxon>Dechloromonas</taxon>
    </lineage>
</organism>
<keyword evidence="1" id="KW-1133">Transmembrane helix</keyword>
<sequence length="253" mass="28471">MAGLLAFSSMPTPAVTLRIRKFRRRFGILAPKVVVRSHLPLRWYVLSLTLFALLMVSLGWLMAQRNEAGQLGRELAESRQQLLAQSDELSVLRSSTGTEQSAVNIERAARQQLLSRIKALESDNAMLKEDMLLFERLIPAAGETAAVRVENFKVAVAGGGRYQYRLLMVYQPDKQLPEFRGFLQLEIQYAHSGRSARMLVPEPKDLKRDGVVEIRHFLRREGGFVLPTGAVLQGVEARLYQGDVLKSKRVAQL</sequence>
<feature type="transmembrane region" description="Helical" evidence="1">
    <location>
        <begin position="42"/>
        <end position="63"/>
    </location>
</feature>